<dbReference type="Pfam" id="PF01385">
    <property type="entry name" value="OrfB_IS605"/>
    <property type="match status" value="1"/>
</dbReference>
<organism evidence="11 12">
    <name type="scientific">Sutterella megalosphaeroides</name>
    <dbReference type="NCBI Taxonomy" id="2494234"/>
    <lineage>
        <taxon>Bacteria</taxon>
        <taxon>Pseudomonadati</taxon>
        <taxon>Pseudomonadota</taxon>
        <taxon>Betaproteobacteria</taxon>
        <taxon>Burkholderiales</taxon>
        <taxon>Sutterellaceae</taxon>
        <taxon>Sutterella</taxon>
    </lineage>
</organism>
<dbReference type="InterPro" id="IPR010095">
    <property type="entry name" value="Cas12f1-like_TNB"/>
</dbReference>
<dbReference type="OrthoDB" id="5560528at2"/>
<dbReference type="NCBIfam" id="NF040570">
    <property type="entry name" value="guided_TnpB"/>
    <property type="match status" value="1"/>
</dbReference>
<dbReference type="GO" id="GO:0003677">
    <property type="term" value="F:DNA binding"/>
    <property type="evidence" value="ECO:0007669"/>
    <property type="project" value="UniProtKB-KW"/>
</dbReference>
<proteinExistence type="inferred from homology"/>
<protein>
    <submittedName>
        <fullName evidence="11">Transposase</fullName>
    </submittedName>
</protein>
<feature type="region of interest" description="Disordered" evidence="7">
    <location>
        <begin position="428"/>
        <end position="454"/>
    </location>
</feature>
<dbReference type="EMBL" id="AP018786">
    <property type="protein sequence ID" value="BBF23019.1"/>
    <property type="molecule type" value="Genomic_DNA"/>
</dbReference>
<dbReference type="GO" id="GO:0006310">
    <property type="term" value="P:DNA recombination"/>
    <property type="evidence" value="ECO:0007669"/>
    <property type="project" value="UniProtKB-KW"/>
</dbReference>
<keyword evidence="12" id="KW-1185">Reference proteome</keyword>
<dbReference type="RefSeq" id="WP_120176671.1">
    <property type="nucleotide sequence ID" value="NZ_AP018786.1"/>
</dbReference>
<sequence length="454" mass="51607">MKITCAFKYELYVDETRRAALSRNAGCRRFVFNKALDIQNERKEKGEKLLTYNELAHELVLWKKQPETAFLREAMSQPLQQTLRDLDHAISDSFRPMSDPARKGWPKFKAKDIGDGFRIPQFEQEHIDDANGRVKLPKIGWVRYRKTRPIAFPSADGTLVPGVVKQIHIKKDCGHWFVNFTTEFEIEAPDMKELDVGIDVGVVHAVTTSDGEFFDLDTAKIRSIEGRIAVLKRKLSLNQESRQKLAKLGRAEPFDKKQPSRKRRRLKERIQNLYRKIRCIRQDFYRKTAHALAQEYGCAYVEDLKVKNMTASAKGTVENPGKNVKQKSGLNRVILRVGFYGLHHEIEWQFLKAGGVVIAVDPRGTSITCPHCQTRDKRNRPTQAIFKCINKSCNFESNADVVGALNVLKKGRTGPSAHDKKHIAHVVSVGEQGFRPEDSTPSTGTSLSPRDRAA</sequence>
<dbReference type="Proteomes" id="UP000271003">
    <property type="component" value="Chromosome"/>
</dbReference>
<feature type="domain" description="Probable transposase IS891/IS1136/IS1341" evidence="8">
    <location>
        <begin position="187"/>
        <end position="311"/>
    </location>
</feature>
<evidence type="ECO:0000256" key="3">
    <source>
        <dbReference type="ARBA" id="ARBA00022723"/>
    </source>
</evidence>
<evidence type="ECO:0000256" key="1">
    <source>
        <dbReference type="ARBA" id="ARBA00008761"/>
    </source>
</evidence>
<dbReference type="InterPro" id="IPR021027">
    <property type="entry name" value="Transposase_put_HTH"/>
</dbReference>
<evidence type="ECO:0000259" key="10">
    <source>
        <dbReference type="Pfam" id="PF12323"/>
    </source>
</evidence>
<dbReference type="Pfam" id="PF07282">
    <property type="entry name" value="Cas12f1-like_TNB"/>
    <property type="match status" value="1"/>
</dbReference>
<accession>A0A2Z6I9H0</accession>
<dbReference type="KEGG" id="sutt:SUTMEG_09100"/>
<keyword evidence="5" id="KW-0238">DNA-binding</keyword>
<dbReference type="AlphaFoldDB" id="A0A2Z6I9H0"/>
<keyword evidence="3" id="KW-0479">Metal-binding</keyword>
<evidence type="ECO:0000259" key="8">
    <source>
        <dbReference type="Pfam" id="PF01385"/>
    </source>
</evidence>
<comment type="similarity">
    <text evidence="1">In the C-terminal section; belongs to the transposase 35 family.</text>
</comment>
<evidence type="ECO:0000256" key="7">
    <source>
        <dbReference type="SAM" id="MobiDB-lite"/>
    </source>
</evidence>
<keyword evidence="6" id="KW-0233">DNA recombination</keyword>
<dbReference type="GO" id="GO:0032196">
    <property type="term" value="P:transposition"/>
    <property type="evidence" value="ECO:0007669"/>
    <property type="project" value="UniProtKB-KW"/>
</dbReference>
<dbReference type="InterPro" id="IPR001959">
    <property type="entry name" value="Transposase"/>
</dbReference>
<feature type="compositionally biased region" description="Polar residues" evidence="7">
    <location>
        <begin position="439"/>
        <end position="448"/>
    </location>
</feature>
<evidence type="ECO:0000313" key="11">
    <source>
        <dbReference type="EMBL" id="BBF23019.1"/>
    </source>
</evidence>
<dbReference type="GO" id="GO:0046872">
    <property type="term" value="F:metal ion binding"/>
    <property type="evidence" value="ECO:0007669"/>
    <property type="project" value="UniProtKB-KW"/>
</dbReference>
<feature type="domain" description="Cas12f1-like TNB" evidence="9">
    <location>
        <begin position="339"/>
        <end position="407"/>
    </location>
</feature>
<evidence type="ECO:0000256" key="2">
    <source>
        <dbReference type="ARBA" id="ARBA00022578"/>
    </source>
</evidence>
<dbReference type="Pfam" id="PF12323">
    <property type="entry name" value="HTH_OrfB_IS605"/>
    <property type="match status" value="1"/>
</dbReference>
<evidence type="ECO:0000259" key="9">
    <source>
        <dbReference type="Pfam" id="PF07282"/>
    </source>
</evidence>
<evidence type="ECO:0000313" key="12">
    <source>
        <dbReference type="Proteomes" id="UP000271003"/>
    </source>
</evidence>
<feature type="domain" description="Transposase putative helix-turn-helix" evidence="10">
    <location>
        <begin position="1"/>
        <end position="48"/>
    </location>
</feature>
<evidence type="ECO:0000256" key="6">
    <source>
        <dbReference type="ARBA" id="ARBA00023172"/>
    </source>
</evidence>
<reference evidence="11 12" key="1">
    <citation type="journal article" date="2018" name="Int. J. Syst. Evol. Microbiol.">
        <title>Mesosutterella multiformis gen. nov., sp. nov., a member of the family Sutterellaceae and Sutterella megalosphaeroides sp. nov., isolated from human faeces.</title>
        <authorList>
            <person name="Sakamoto M."/>
            <person name="Ikeyama N."/>
            <person name="Kunihiro T."/>
            <person name="Iino T."/>
            <person name="Yuki M."/>
            <person name="Ohkuma M."/>
        </authorList>
    </citation>
    <scope>NUCLEOTIDE SEQUENCE [LARGE SCALE GENOMIC DNA]</scope>
    <source>
        <strain evidence="11 12">6FBBBH3</strain>
    </source>
</reference>
<name>A0A2Z6I9H0_9BURK</name>
<keyword evidence="4" id="KW-0862">Zinc</keyword>
<evidence type="ECO:0000256" key="5">
    <source>
        <dbReference type="ARBA" id="ARBA00023125"/>
    </source>
</evidence>
<keyword evidence="2" id="KW-0815">Transposition</keyword>
<gene>
    <name evidence="11" type="ORF">SUTMEG_09100</name>
</gene>
<evidence type="ECO:0000256" key="4">
    <source>
        <dbReference type="ARBA" id="ARBA00022833"/>
    </source>
</evidence>